<evidence type="ECO:0000256" key="14">
    <source>
        <dbReference type="ARBA" id="ARBA00047305"/>
    </source>
</evidence>
<evidence type="ECO:0000256" key="7">
    <source>
        <dbReference type="ARBA" id="ARBA00022692"/>
    </source>
</evidence>
<organism evidence="19 20">
    <name type="scientific">Monodelphis domestica</name>
    <name type="common">Gray short-tailed opossum</name>
    <dbReference type="NCBI Taxonomy" id="13616"/>
    <lineage>
        <taxon>Eukaryota</taxon>
        <taxon>Metazoa</taxon>
        <taxon>Chordata</taxon>
        <taxon>Craniata</taxon>
        <taxon>Vertebrata</taxon>
        <taxon>Euteleostomi</taxon>
        <taxon>Mammalia</taxon>
        <taxon>Metatheria</taxon>
        <taxon>Didelphimorphia</taxon>
        <taxon>Didelphidae</taxon>
        <taxon>Monodelphis</taxon>
    </lineage>
</organism>
<evidence type="ECO:0000256" key="6">
    <source>
        <dbReference type="ARBA" id="ARBA00022475"/>
    </source>
</evidence>
<keyword evidence="8" id="KW-0256">Endoplasmic reticulum</keyword>
<comment type="catalytic activity">
    <reaction evidence="13">
        <text>H2O(in) = H2O(out)</text>
        <dbReference type="Rhea" id="RHEA:29667"/>
        <dbReference type="ChEBI" id="CHEBI:15377"/>
    </reaction>
</comment>
<feature type="transmembrane region" description="Helical" evidence="18">
    <location>
        <begin position="226"/>
        <end position="245"/>
    </location>
</feature>
<name>A0A5F8HD25_MONDO</name>
<dbReference type="InParanoid" id="A0A5F8HD25"/>
<comment type="subcellular location">
    <subcellularLocation>
        <location evidence="3">Cell membrane</location>
        <topology evidence="3">Multi-pass membrane protein</topology>
    </subcellularLocation>
    <subcellularLocation>
        <location evidence="1">Cytoplasmic vesicle membrane</location>
        <topology evidence="1">Multi-pass membrane protein</topology>
    </subcellularLocation>
    <subcellularLocation>
        <location evidence="2">Endoplasmic reticulum membrane</location>
        <topology evidence="2">Multi-pass membrane protein</topology>
    </subcellularLocation>
</comment>
<evidence type="ECO:0000256" key="12">
    <source>
        <dbReference type="ARBA" id="ARBA00023329"/>
    </source>
</evidence>
<accession>A0A5F8HD25</accession>
<evidence type="ECO:0000256" key="1">
    <source>
        <dbReference type="ARBA" id="ARBA00004439"/>
    </source>
</evidence>
<evidence type="ECO:0000256" key="15">
    <source>
        <dbReference type="ARBA" id="ARBA00049405"/>
    </source>
</evidence>
<dbReference type="PIRSF" id="PIRSF017529">
    <property type="entry name" value="Aquaporin_11/12"/>
    <property type="match status" value="1"/>
</dbReference>
<dbReference type="OMA" id="CACSHEL"/>
<comment type="catalytic activity">
    <reaction evidence="14">
        <text>H2O2(out) = H2O2(in)</text>
        <dbReference type="Rhea" id="RHEA:74375"/>
        <dbReference type="ChEBI" id="CHEBI:16240"/>
    </reaction>
</comment>
<evidence type="ECO:0000256" key="8">
    <source>
        <dbReference type="ARBA" id="ARBA00022824"/>
    </source>
</evidence>
<comment type="subunit">
    <text evidence="17">Homodimer; disulfide-linked. Homotetramer. Can also form homomultimer.</text>
</comment>
<reference evidence="19" key="2">
    <citation type="submission" date="2025-08" db="UniProtKB">
        <authorList>
            <consortium name="Ensembl"/>
        </authorList>
    </citation>
    <scope>IDENTIFICATION</scope>
</reference>
<dbReference type="InterPro" id="IPR023266">
    <property type="entry name" value="Aquaporin_11"/>
</dbReference>
<dbReference type="InterPro" id="IPR023271">
    <property type="entry name" value="Aquaporin-like"/>
</dbReference>
<feature type="transmembrane region" description="Helical" evidence="18">
    <location>
        <begin position="75"/>
        <end position="92"/>
    </location>
</feature>
<dbReference type="AlphaFoldDB" id="A0A5F8HD25"/>
<dbReference type="PANTHER" id="PTHR21191">
    <property type="entry name" value="AQUAPORIN"/>
    <property type="match status" value="1"/>
</dbReference>
<reference evidence="19 20" key="1">
    <citation type="journal article" date="2007" name="Nature">
        <title>Genome of the marsupial Monodelphis domestica reveals innovation in non-coding sequences.</title>
        <authorList>
            <person name="Mikkelsen T.S."/>
            <person name="Wakefield M.J."/>
            <person name="Aken B."/>
            <person name="Amemiya C.T."/>
            <person name="Chang J.L."/>
            <person name="Duke S."/>
            <person name="Garber M."/>
            <person name="Gentles A.J."/>
            <person name="Goodstadt L."/>
            <person name="Heger A."/>
            <person name="Jurka J."/>
            <person name="Kamal M."/>
            <person name="Mauceli E."/>
            <person name="Searle S.M."/>
            <person name="Sharpe T."/>
            <person name="Baker M.L."/>
            <person name="Batzer M.A."/>
            <person name="Benos P.V."/>
            <person name="Belov K."/>
            <person name="Clamp M."/>
            <person name="Cook A."/>
            <person name="Cuff J."/>
            <person name="Das R."/>
            <person name="Davidow L."/>
            <person name="Deakin J.E."/>
            <person name="Fazzari M.J."/>
            <person name="Glass J.L."/>
            <person name="Grabherr M."/>
            <person name="Greally J.M."/>
            <person name="Gu W."/>
            <person name="Hore T.A."/>
            <person name="Huttley G.A."/>
            <person name="Kleber M."/>
            <person name="Jirtle R.L."/>
            <person name="Koina E."/>
            <person name="Lee J.T."/>
            <person name="Mahony S."/>
            <person name="Marra M.A."/>
            <person name="Miller R.D."/>
            <person name="Nicholls R.D."/>
            <person name="Oda M."/>
            <person name="Papenfuss A.T."/>
            <person name="Parra Z.E."/>
            <person name="Pollock D.D."/>
            <person name="Ray D.A."/>
            <person name="Schein J.E."/>
            <person name="Speed T.P."/>
            <person name="Thompson K."/>
            <person name="VandeBerg J.L."/>
            <person name="Wade C.M."/>
            <person name="Walker J.A."/>
            <person name="Waters P.D."/>
            <person name="Webber C."/>
            <person name="Weidman J.R."/>
            <person name="Xie X."/>
            <person name="Zody M.C."/>
            <person name="Baldwin J."/>
            <person name="Abdouelleil A."/>
            <person name="Abdulkadir J."/>
            <person name="Abebe A."/>
            <person name="Abera B."/>
            <person name="Abreu J."/>
            <person name="Acer S.C."/>
            <person name="Aftuck L."/>
            <person name="Alexander A."/>
            <person name="An P."/>
            <person name="Anderson E."/>
            <person name="Anderson S."/>
            <person name="Arachi H."/>
            <person name="Azer M."/>
            <person name="Bachantsang P."/>
            <person name="Barry A."/>
            <person name="Bayul T."/>
            <person name="Berlin A."/>
            <person name="Bessette D."/>
            <person name="Bloom T."/>
            <person name="Bloom T."/>
            <person name="Boguslavskiy L."/>
            <person name="Bonnet C."/>
            <person name="Boukhgalter B."/>
            <person name="Bourzgui I."/>
            <person name="Brown A."/>
            <person name="Cahill P."/>
            <person name="Channer S."/>
            <person name="Cheshatsang Y."/>
            <person name="Chuda L."/>
            <person name="Citroen M."/>
            <person name="Collymore A."/>
            <person name="Cooke P."/>
            <person name="Costello M."/>
            <person name="D'Aco K."/>
            <person name="Daza R."/>
            <person name="De Haan G."/>
            <person name="DeGray S."/>
            <person name="DeMaso C."/>
            <person name="Dhargay N."/>
            <person name="Dooley K."/>
            <person name="Dooley E."/>
            <person name="Doricent M."/>
            <person name="Dorje P."/>
            <person name="Dorjee K."/>
            <person name="Dupes A."/>
            <person name="Elong R."/>
            <person name="Falk J."/>
            <person name="Farina A."/>
            <person name="Faro S."/>
            <person name="Ferguson D."/>
            <person name="Fisher S."/>
            <person name="Foley C.D."/>
            <person name="Franke A."/>
            <person name="Friedrich D."/>
            <person name="Gadbois L."/>
            <person name="Gearin G."/>
            <person name="Gearin C.R."/>
            <person name="Giannoukos G."/>
            <person name="Goode T."/>
            <person name="Graham J."/>
            <person name="Grandbois E."/>
            <person name="Grewal S."/>
            <person name="Gyaltsen K."/>
            <person name="Hafez N."/>
            <person name="Hagos B."/>
            <person name="Hall J."/>
            <person name="Henson C."/>
            <person name="Hollinger A."/>
            <person name="Honan T."/>
            <person name="Huard M.D."/>
            <person name="Hughes L."/>
            <person name="Hurhula B."/>
            <person name="Husby M.E."/>
            <person name="Kamat A."/>
            <person name="Kanga B."/>
            <person name="Kashin S."/>
            <person name="Khazanovich D."/>
            <person name="Kisner P."/>
            <person name="Lance K."/>
            <person name="Lara M."/>
            <person name="Lee W."/>
            <person name="Lennon N."/>
            <person name="Letendre F."/>
            <person name="LeVine R."/>
            <person name="Lipovsky A."/>
            <person name="Liu X."/>
            <person name="Liu J."/>
            <person name="Liu S."/>
            <person name="Lokyitsang T."/>
            <person name="Lokyitsang Y."/>
            <person name="Lubonja R."/>
            <person name="Lui A."/>
            <person name="MacDonald P."/>
            <person name="Magnisalis V."/>
            <person name="Maru K."/>
            <person name="Matthews C."/>
            <person name="McCusker W."/>
            <person name="McDonough S."/>
            <person name="Mehta T."/>
            <person name="Meldrim J."/>
            <person name="Meneus L."/>
            <person name="Mihai O."/>
            <person name="Mihalev A."/>
            <person name="Mihova T."/>
            <person name="Mittelman R."/>
            <person name="Mlenga V."/>
            <person name="Montmayeur A."/>
            <person name="Mulrain L."/>
            <person name="Navidi A."/>
            <person name="Naylor J."/>
            <person name="Negash T."/>
            <person name="Nguyen T."/>
            <person name="Nguyen N."/>
            <person name="Nicol R."/>
            <person name="Norbu C."/>
            <person name="Norbu N."/>
            <person name="Novod N."/>
            <person name="O'Neill B."/>
            <person name="Osman S."/>
            <person name="Markiewicz E."/>
            <person name="Oyono O.L."/>
            <person name="Patti C."/>
            <person name="Phunkhang P."/>
            <person name="Pierre F."/>
            <person name="Priest M."/>
            <person name="Raghuraman S."/>
            <person name="Rege F."/>
            <person name="Reyes R."/>
            <person name="Rise C."/>
            <person name="Rogov P."/>
            <person name="Ross K."/>
            <person name="Ryan E."/>
            <person name="Settipalli S."/>
            <person name="Shea T."/>
            <person name="Sherpa N."/>
            <person name="Shi L."/>
            <person name="Shih D."/>
            <person name="Sparrow T."/>
            <person name="Spaulding J."/>
            <person name="Stalker J."/>
            <person name="Stange-Thomann N."/>
            <person name="Stavropoulos S."/>
            <person name="Stone C."/>
            <person name="Strader C."/>
            <person name="Tesfaye S."/>
            <person name="Thomson T."/>
            <person name="Thoulutsang Y."/>
            <person name="Thoulutsang D."/>
            <person name="Topham K."/>
            <person name="Topping I."/>
            <person name="Tsamla T."/>
            <person name="Vassiliev H."/>
            <person name="Vo A."/>
            <person name="Wangchuk T."/>
            <person name="Wangdi T."/>
            <person name="Weiand M."/>
            <person name="Wilkinson J."/>
            <person name="Wilson A."/>
            <person name="Yadav S."/>
            <person name="Young G."/>
            <person name="Yu Q."/>
            <person name="Zembek L."/>
            <person name="Zhong D."/>
            <person name="Zimmer A."/>
            <person name="Zwirko Z."/>
            <person name="Jaffe D.B."/>
            <person name="Alvarez P."/>
            <person name="Brockman W."/>
            <person name="Butler J."/>
            <person name="Chin C."/>
            <person name="Gnerre S."/>
            <person name="MacCallum I."/>
            <person name="Graves J.A."/>
            <person name="Ponting C.P."/>
            <person name="Breen M."/>
            <person name="Samollow P.B."/>
            <person name="Lander E.S."/>
            <person name="Lindblad-Toh K."/>
        </authorList>
    </citation>
    <scope>NUCLEOTIDE SEQUENCE [LARGE SCALE GENOMIC DNA]</scope>
</reference>
<feature type="transmembrane region" description="Helical" evidence="18">
    <location>
        <begin position="113"/>
        <end position="134"/>
    </location>
</feature>
<evidence type="ECO:0000256" key="16">
    <source>
        <dbReference type="ARBA" id="ARBA00059557"/>
    </source>
</evidence>
<evidence type="ECO:0000313" key="19">
    <source>
        <dbReference type="Ensembl" id="ENSMODP00000057728.1"/>
    </source>
</evidence>
<dbReference type="Gene3D" id="1.20.1080.10">
    <property type="entry name" value="Glycerol uptake facilitator protein"/>
    <property type="match status" value="1"/>
</dbReference>
<dbReference type="STRING" id="13616.ENSMODP00000057728"/>
<dbReference type="InterPro" id="IPR000425">
    <property type="entry name" value="MIP"/>
</dbReference>
<comment type="function">
    <text evidence="16">Channel protein that facilitates the transport of water, glycerol and hydrogen peroxide across membrane of cell or organelles guaranteeing intracellular homeostasis in several organes like liver, kidney and brain. In situation of stress, participates in endoplasmic reticulum (ER) homeostasis by regulating redox homeostasis through the transport of hydrogen peroxide across the endoplasmic reticulum membrane thereby regulating the oxidative stress through the NADPH oxidase 2 pathway. Plays a role by maintaining an environment suitable for translation or protein foldings in the ER lumen namely by participating in the PKD1 glycosylation processing resulting in regulation of PKD1 membrane trafficking thereby preventing the accumulation of unfolding protein in ER. Plays a role in the proximal tubule function by regulating its endosomal acidification. May play a role in postnatal kidney development.</text>
</comment>
<evidence type="ECO:0000256" key="5">
    <source>
        <dbReference type="ARBA" id="ARBA00022448"/>
    </source>
</evidence>
<proteinExistence type="inferred from homology"/>
<keyword evidence="20" id="KW-1185">Reference proteome</keyword>
<evidence type="ECO:0000256" key="17">
    <source>
        <dbReference type="ARBA" id="ARBA00062075"/>
    </source>
</evidence>
<evidence type="ECO:0000256" key="13">
    <source>
        <dbReference type="ARBA" id="ARBA00034651"/>
    </source>
</evidence>
<dbReference type="GO" id="GO:0005789">
    <property type="term" value="C:endoplasmic reticulum membrane"/>
    <property type="evidence" value="ECO:0007669"/>
    <property type="project" value="UniProtKB-SubCell"/>
</dbReference>
<evidence type="ECO:0000256" key="4">
    <source>
        <dbReference type="ARBA" id="ARBA00005900"/>
    </source>
</evidence>
<keyword evidence="11" id="KW-1015">Disulfide bond</keyword>
<evidence type="ECO:0000256" key="11">
    <source>
        <dbReference type="ARBA" id="ARBA00023157"/>
    </source>
</evidence>
<comment type="similarity">
    <text evidence="4">Belongs to the MIP/aquaporin (TC 1.A.8) family. AQP11/AQP12 subfamily.</text>
</comment>
<feature type="transmembrane region" description="Helical" evidence="18">
    <location>
        <begin position="12"/>
        <end position="30"/>
    </location>
</feature>
<dbReference type="Pfam" id="PF00230">
    <property type="entry name" value="MIP"/>
    <property type="match status" value="1"/>
</dbReference>
<evidence type="ECO:0000313" key="20">
    <source>
        <dbReference type="Proteomes" id="UP000002280"/>
    </source>
</evidence>
<evidence type="ECO:0000256" key="2">
    <source>
        <dbReference type="ARBA" id="ARBA00004477"/>
    </source>
</evidence>
<dbReference type="FunFam" id="1.20.1080.10:FF:000016">
    <property type="entry name" value="Aquaporin"/>
    <property type="match status" value="1"/>
</dbReference>
<keyword evidence="7 18" id="KW-0812">Transmembrane</keyword>
<feature type="transmembrane region" description="Helical" evidence="18">
    <location>
        <begin position="154"/>
        <end position="172"/>
    </location>
</feature>
<keyword evidence="5" id="KW-0813">Transport</keyword>
<gene>
    <name evidence="19" type="primary">AQP11</name>
</gene>
<dbReference type="PANTHER" id="PTHR21191:SF7">
    <property type="entry name" value="AQUAPORIN-11"/>
    <property type="match status" value="1"/>
</dbReference>
<keyword evidence="10 18" id="KW-0472">Membrane</keyword>
<dbReference type="InterPro" id="IPR016697">
    <property type="entry name" value="Aquaporin_11/12"/>
</dbReference>
<dbReference type="Bgee" id="ENSMODG00000005033">
    <property type="expression patterns" value="Expressed in testis and 16 other cell types or tissues"/>
</dbReference>
<feature type="transmembrane region" description="Helical" evidence="18">
    <location>
        <begin position="192"/>
        <end position="214"/>
    </location>
</feature>
<evidence type="ECO:0000256" key="18">
    <source>
        <dbReference type="PIRNR" id="PIRNR017529"/>
    </source>
</evidence>
<dbReference type="FunCoup" id="A0A5F8HD25">
    <property type="interactions" value="813"/>
</dbReference>
<dbReference type="GO" id="GO:0005886">
    <property type="term" value="C:plasma membrane"/>
    <property type="evidence" value="ECO:0007669"/>
    <property type="project" value="UniProtKB-SubCell"/>
</dbReference>
<dbReference type="GO" id="GO:0030659">
    <property type="term" value="C:cytoplasmic vesicle membrane"/>
    <property type="evidence" value="ECO:0007669"/>
    <property type="project" value="UniProtKB-SubCell"/>
</dbReference>
<dbReference type="PRINTS" id="PR02024">
    <property type="entry name" value="AQUAPORIN11"/>
</dbReference>
<protein>
    <recommendedName>
        <fullName evidence="18">Aquaporin</fullName>
    </recommendedName>
</protein>
<evidence type="ECO:0000256" key="3">
    <source>
        <dbReference type="ARBA" id="ARBA00004651"/>
    </source>
</evidence>
<sequence length="290" mass="32710">MMWKEGQNSCISLGVILGVVLLTGLMRVTFRRRVFSTVTRTFVAELLATFQLCCCSHELQVLVELGPSNPSWPLTIIYFLSLVHGLTLVGAVSNPCGVLEQLALEQMPVGMSILKILAQMLGAWFSRTFMLWIWKMGISKWHYPERALKCTNPIHIALPEAFLVEMFCSFIFHSTMMHFQEIRLKFRIHLQAALITFLVFAGGSLTGAVFNPVLALSLHFQCFQNLFYNYFIVYCLGPSLASLILPSTKLSSGAHFIIFLRKGHHYHETLTTKNSGKIFVKSLLLVVFGI</sequence>
<keyword evidence="12" id="KW-0968">Cytoplasmic vesicle</keyword>
<reference evidence="19" key="3">
    <citation type="submission" date="2025-09" db="UniProtKB">
        <authorList>
            <consortium name="Ensembl"/>
        </authorList>
    </citation>
    <scope>IDENTIFICATION</scope>
</reference>
<dbReference type="Ensembl" id="ENSMODT00000071494.1">
    <property type="protein sequence ID" value="ENSMODP00000057728.1"/>
    <property type="gene ID" value="ENSMODG00000005033.4"/>
</dbReference>
<dbReference type="GO" id="GO:0015267">
    <property type="term" value="F:channel activity"/>
    <property type="evidence" value="ECO:0007669"/>
    <property type="project" value="InterPro"/>
</dbReference>
<evidence type="ECO:0000256" key="10">
    <source>
        <dbReference type="ARBA" id="ARBA00023136"/>
    </source>
</evidence>
<evidence type="ECO:0000256" key="9">
    <source>
        <dbReference type="ARBA" id="ARBA00022989"/>
    </source>
</evidence>
<comment type="catalytic activity">
    <reaction evidence="15">
        <text>glycerol(in) = glycerol(out)</text>
        <dbReference type="Rhea" id="RHEA:29675"/>
        <dbReference type="ChEBI" id="CHEBI:17754"/>
    </reaction>
</comment>
<dbReference type="Proteomes" id="UP000002280">
    <property type="component" value="Chromosome 4"/>
</dbReference>
<dbReference type="SUPFAM" id="SSF81338">
    <property type="entry name" value="Aquaporin-like"/>
    <property type="match status" value="1"/>
</dbReference>
<dbReference type="GeneTree" id="ENSGT00530000063816"/>
<dbReference type="InterPro" id="IPR051883">
    <property type="entry name" value="AQP11/12_channel"/>
</dbReference>
<keyword evidence="6" id="KW-1003">Cell membrane</keyword>
<keyword evidence="9 18" id="KW-1133">Transmembrane helix</keyword>